<name>A0A919XSC2_9BACL</name>
<accession>A0A919XSC2</accession>
<keyword evidence="4" id="KW-0347">Helicase</keyword>
<dbReference type="SUPFAM" id="SSF52980">
    <property type="entry name" value="Restriction endonuclease-like"/>
    <property type="match status" value="1"/>
</dbReference>
<dbReference type="Pfam" id="PF12705">
    <property type="entry name" value="PDDEXK_1"/>
    <property type="match status" value="1"/>
</dbReference>
<dbReference type="Proteomes" id="UP000681162">
    <property type="component" value="Unassembled WGS sequence"/>
</dbReference>
<keyword evidence="7" id="KW-0234">DNA repair</keyword>
<protein>
    <recommendedName>
        <fullName evidence="8">PD-(D/E)XK endonuclease-like domain-containing protein</fullName>
    </recommendedName>
</protein>
<organism evidence="9 10">
    <name type="scientific">Paenibacillus antibioticophila</name>
    <dbReference type="NCBI Taxonomy" id="1274374"/>
    <lineage>
        <taxon>Bacteria</taxon>
        <taxon>Bacillati</taxon>
        <taxon>Bacillota</taxon>
        <taxon>Bacilli</taxon>
        <taxon>Bacillales</taxon>
        <taxon>Paenibacillaceae</taxon>
        <taxon>Paenibacillus</taxon>
    </lineage>
</organism>
<keyword evidence="5" id="KW-0067">ATP-binding</keyword>
<evidence type="ECO:0000256" key="2">
    <source>
        <dbReference type="ARBA" id="ARBA00022763"/>
    </source>
</evidence>
<evidence type="ECO:0000256" key="5">
    <source>
        <dbReference type="ARBA" id="ARBA00022840"/>
    </source>
</evidence>
<evidence type="ECO:0000256" key="3">
    <source>
        <dbReference type="ARBA" id="ARBA00022801"/>
    </source>
</evidence>
<evidence type="ECO:0000256" key="6">
    <source>
        <dbReference type="ARBA" id="ARBA00023125"/>
    </source>
</evidence>
<evidence type="ECO:0000259" key="8">
    <source>
        <dbReference type="Pfam" id="PF12705"/>
    </source>
</evidence>
<gene>
    <name evidence="9" type="ORF">J41TS12_29950</name>
</gene>
<dbReference type="GO" id="GO:0003677">
    <property type="term" value="F:DNA binding"/>
    <property type="evidence" value="ECO:0007669"/>
    <property type="project" value="UniProtKB-KW"/>
</dbReference>
<dbReference type="GO" id="GO:0016787">
    <property type="term" value="F:hydrolase activity"/>
    <property type="evidence" value="ECO:0007669"/>
    <property type="project" value="UniProtKB-KW"/>
</dbReference>
<dbReference type="Gene3D" id="3.90.320.10">
    <property type="match status" value="1"/>
</dbReference>
<proteinExistence type="predicted"/>
<dbReference type="InterPro" id="IPR011335">
    <property type="entry name" value="Restrct_endonuc-II-like"/>
</dbReference>
<dbReference type="InterPro" id="IPR038726">
    <property type="entry name" value="PDDEXK_AddAB-type"/>
</dbReference>
<evidence type="ECO:0000313" key="10">
    <source>
        <dbReference type="Proteomes" id="UP000681162"/>
    </source>
</evidence>
<evidence type="ECO:0000313" key="9">
    <source>
        <dbReference type="EMBL" id="GIO38134.1"/>
    </source>
</evidence>
<evidence type="ECO:0000256" key="7">
    <source>
        <dbReference type="ARBA" id="ARBA00023204"/>
    </source>
</evidence>
<dbReference type="GO" id="GO:0005524">
    <property type="term" value="F:ATP binding"/>
    <property type="evidence" value="ECO:0007669"/>
    <property type="project" value="UniProtKB-KW"/>
</dbReference>
<dbReference type="EMBL" id="BORR01000010">
    <property type="protein sequence ID" value="GIO38134.1"/>
    <property type="molecule type" value="Genomic_DNA"/>
</dbReference>
<sequence>MLYSYSRLSLYETCPYRFYQKYILGKKEPVTKPLALGKAVHKAIELKINGISEHEAIIEAIIESDFHPEVTYEEIASLVQRAPEVRGQTEVHFVLPLGDGIQLQGYIDLLEEERFWDWKSNWRPYRAYDTRQLALYAWAIMKMRGLRQVMGTLYFLRFRKAESFVYNESDANEAREWAHGLAEEIEMKKSCLESFPDMASSLFPPTPGSHCKHCPFVLECYLKKGES</sequence>
<comment type="caution">
    <text evidence="9">The sequence shown here is derived from an EMBL/GenBank/DDBJ whole genome shotgun (WGS) entry which is preliminary data.</text>
</comment>
<keyword evidence="1" id="KW-0547">Nucleotide-binding</keyword>
<dbReference type="GO" id="GO:0006281">
    <property type="term" value="P:DNA repair"/>
    <property type="evidence" value="ECO:0007669"/>
    <property type="project" value="UniProtKB-KW"/>
</dbReference>
<keyword evidence="3" id="KW-0378">Hydrolase</keyword>
<feature type="domain" description="PD-(D/E)XK endonuclease-like" evidence="8">
    <location>
        <begin position="4"/>
        <end position="217"/>
    </location>
</feature>
<dbReference type="RefSeq" id="WP_009225498.1">
    <property type="nucleotide sequence ID" value="NZ_BORR01000010.1"/>
</dbReference>
<keyword evidence="6" id="KW-0238">DNA-binding</keyword>
<keyword evidence="10" id="KW-1185">Reference proteome</keyword>
<evidence type="ECO:0000256" key="1">
    <source>
        <dbReference type="ARBA" id="ARBA00022741"/>
    </source>
</evidence>
<evidence type="ECO:0000256" key="4">
    <source>
        <dbReference type="ARBA" id="ARBA00022806"/>
    </source>
</evidence>
<dbReference type="GO" id="GO:0004386">
    <property type="term" value="F:helicase activity"/>
    <property type="evidence" value="ECO:0007669"/>
    <property type="project" value="UniProtKB-KW"/>
</dbReference>
<keyword evidence="2" id="KW-0227">DNA damage</keyword>
<reference evidence="9 10" key="1">
    <citation type="submission" date="2021-03" db="EMBL/GenBank/DDBJ databases">
        <title>Antimicrobial resistance genes in bacteria isolated from Japanese honey, and their potential for conferring macrolide and lincosamide resistance in the American foulbrood pathogen Paenibacillus larvae.</title>
        <authorList>
            <person name="Okamoto M."/>
            <person name="Kumagai M."/>
            <person name="Kanamori H."/>
            <person name="Takamatsu D."/>
        </authorList>
    </citation>
    <scope>NUCLEOTIDE SEQUENCE [LARGE SCALE GENOMIC DNA]</scope>
    <source>
        <strain evidence="9 10">J41TS12</strain>
    </source>
</reference>
<dbReference type="AlphaFoldDB" id="A0A919XSC2"/>
<dbReference type="InterPro" id="IPR011604">
    <property type="entry name" value="PDDEXK-like_dom_sf"/>
</dbReference>